<dbReference type="Pfam" id="PF01551">
    <property type="entry name" value="Peptidase_M23"/>
    <property type="match status" value="1"/>
</dbReference>
<keyword evidence="3" id="KW-0812">Transmembrane</keyword>
<feature type="domain" description="M23ase beta-sheet core" evidence="4">
    <location>
        <begin position="211"/>
        <end position="305"/>
    </location>
</feature>
<dbReference type="PANTHER" id="PTHR21666">
    <property type="entry name" value="PEPTIDASE-RELATED"/>
    <property type="match status" value="1"/>
</dbReference>
<dbReference type="InterPro" id="IPR011055">
    <property type="entry name" value="Dup_hybrid_motif"/>
</dbReference>
<comment type="caution">
    <text evidence="5">The sequence shown here is derived from an EMBL/GenBank/DDBJ whole genome shotgun (WGS) entry which is preliminary data.</text>
</comment>
<dbReference type="PANTHER" id="PTHR21666:SF286">
    <property type="entry name" value="LIPOPROTEIN NLPD"/>
    <property type="match status" value="1"/>
</dbReference>
<dbReference type="InterPro" id="IPR016047">
    <property type="entry name" value="M23ase_b-sheet_dom"/>
</dbReference>
<evidence type="ECO:0000256" key="2">
    <source>
        <dbReference type="SAM" id="MobiDB-lite"/>
    </source>
</evidence>
<dbReference type="RefSeq" id="WP_102283757.1">
    <property type="nucleotide sequence ID" value="NZ_JARVII010000007.1"/>
</dbReference>
<dbReference type="InterPro" id="IPR050570">
    <property type="entry name" value="Cell_wall_metabolism_enzyme"/>
</dbReference>
<evidence type="ECO:0000256" key="1">
    <source>
        <dbReference type="SAM" id="Coils"/>
    </source>
</evidence>
<dbReference type="Gene3D" id="2.70.70.10">
    <property type="entry name" value="Glucose Permease (Domain IIA)"/>
    <property type="match status" value="1"/>
</dbReference>
<keyword evidence="1" id="KW-0175">Coiled coil</keyword>
<sequence>MTHRSTVLIVTPEQTRSVEVNTRLLLSMRPLLMGLGAVIVALLGALAAIGWGYWGQRQAQSERHQQAQVEHQQLLEERAREIEALRQQLEQARDTQSAEMAAKAAEVDAKLAELKKSEHMLAELREYLKARGVNVKPVSVEPPRGKPNKAAGGPVSSREVRQAPGRQAAVEDAGDLLQVLQSVPLGMPHNGPISSRFGNRSNPFTGKGSEFHGGLDLKGSTGQPIRVTAKGKVHFAGVQSGYGNVVMVDHAHGYSTVYAHLSKISVKAGQHVEAGSVIGQLGSTGRSTGPHLHYEVQSKGQRIDPEQFLSLNAPVRKQLEKPASEAVP</sequence>
<dbReference type="CDD" id="cd12797">
    <property type="entry name" value="M23_peptidase"/>
    <property type="match status" value="1"/>
</dbReference>
<keyword evidence="6" id="KW-1185">Reference proteome</keyword>
<dbReference type="Proteomes" id="UP001237156">
    <property type="component" value="Unassembled WGS sequence"/>
</dbReference>
<feature type="coiled-coil region" evidence="1">
    <location>
        <begin position="57"/>
        <end position="106"/>
    </location>
</feature>
<keyword evidence="3" id="KW-1133">Transmembrane helix</keyword>
<proteinExistence type="predicted"/>
<evidence type="ECO:0000259" key="4">
    <source>
        <dbReference type="Pfam" id="PF01551"/>
    </source>
</evidence>
<reference evidence="5 6" key="1">
    <citation type="submission" date="2023-04" db="EMBL/GenBank/DDBJ databases">
        <title>Ottowia paracancer sp. nov., isolated from human stomach.</title>
        <authorList>
            <person name="Song Y."/>
        </authorList>
    </citation>
    <scope>NUCLEOTIDE SEQUENCE [LARGE SCALE GENOMIC DNA]</scope>
    <source>
        <strain evidence="5 6">10c7w1</strain>
    </source>
</reference>
<dbReference type="SUPFAM" id="SSF51261">
    <property type="entry name" value="Duplicated hybrid motif"/>
    <property type="match status" value="1"/>
</dbReference>
<feature type="region of interest" description="Disordered" evidence="2">
    <location>
        <begin position="137"/>
        <end position="161"/>
    </location>
</feature>
<evidence type="ECO:0000313" key="6">
    <source>
        <dbReference type="Proteomes" id="UP001237156"/>
    </source>
</evidence>
<dbReference type="GO" id="GO:0004222">
    <property type="term" value="F:metalloendopeptidase activity"/>
    <property type="evidence" value="ECO:0007669"/>
    <property type="project" value="TreeGrafter"/>
</dbReference>
<accession>A0AAW6RFX7</accession>
<protein>
    <submittedName>
        <fullName evidence="5">Peptidoglycan DD-metalloendopeptidase family protein</fullName>
    </submittedName>
</protein>
<gene>
    <name evidence="5" type="ORF">QB898_04800</name>
</gene>
<feature type="transmembrane region" description="Helical" evidence="3">
    <location>
        <begin position="31"/>
        <end position="54"/>
    </location>
</feature>
<dbReference type="EMBL" id="JARVII010000007">
    <property type="protein sequence ID" value="MDG9699044.1"/>
    <property type="molecule type" value="Genomic_DNA"/>
</dbReference>
<organism evidence="5 6">
    <name type="scientific">Ottowia cancrivicina</name>
    <dbReference type="NCBI Taxonomy" id="3040346"/>
    <lineage>
        <taxon>Bacteria</taxon>
        <taxon>Pseudomonadati</taxon>
        <taxon>Pseudomonadota</taxon>
        <taxon>Betaproteobacteria</taxon>
        <taxon>Burkholderiales</taxon>
        <taxon>Comamonadaceae</taxon>
        <taxon>Ottowia</taxon>
    </lineage>
</organism>
<evidence type="ECO:0000313" key="5">
    <source>
        <dbReference type="EMBL" id="MDG9699044.1"/>
    </source>
</evidence>
<keyword evidence="3" id="KW-0472">Membrane</keyword>
<name>A0AAW6RFX7_9BURK</name>
<dbReference type="AlphaFoldDB" id="A0AAW6RFX7"/>
<evidence type="ECO:0000256" key="3">
    <source>
        <dbReference type="SAM" id="Phobius"/>
    </source>
</evidence>
<dbReference type="FunFam" id="2.70.70.10:FF:000006">
    <property type="entry name" value="M23 family peptidase"/>
    <property type="match status" value="1"/>
</dbReference>